<dbReference type="PROSITE" id="PS00211">
    <property type="entry name" value="ABC_TRANSPORTER_1"/>
    <property type="match status" value="1"/>
</dbReference>
<dbReference type="CDD" id="cd03257">
    <property type="entry name" value="ABC_NikE_OppD_transporters"/>
    <property type="match status" value="1"/>
</dbReference>
<dbReference type="Gene3D" id="3.40.50.300">
    <property type="entry name" value="P-loop containing nucleotide triphosphate hydrolases"/>
    <property type="match status" value="1"/>
</dbReference>
<dbReference type="PROSITE" id="PS50893">
    <property type="entry name" value="ABC_TRANSPORTER_2"/>
    <property type="match status" value="1"/>
</dbReference>
<dbReference type="EMBL" id="AP023354">
    <property type="protein sequence ID" value="BCJ31091.1"/>
    <property type="molecule type" value="Genomic_DNA"/>
</dbReference>
<dbReference type="InterPro" id="IPR003593">
    <property type="entry name" value="AAA+_ATPase"/>
</dbReference>
<evidence type="ECO:0000256" key="2">
    <source>
        <dbReference type="ARBA" id="ARBA00022448"/>
    </source>
</evidence>
<dbReference type="SMART" id="SM00382">
    <property type="entry name" value="AAA"/>
    <property type="match status" value="1"/>
</dbReference>
<comment type="similarity">
    <text evidence="1">Belongs to the ABC transporter superfamily.</text>
</comment>
<feature type="compositionally biased region" description="Basic and acidic residues" evidence="5">
    <location>
        <begin position="340"/>
        <end position="352"/>
    </location>
</feature>
<protein>
    <submittedName>
        <fullName evidence="7">ABC transporter ATP-binding protein</fullName>
    </submittedName>
</protein>
<gene>
    <name evidence="7" type="ORF">Asera_51990</name>
</gene>
<dbReference type="GO" id="GO:0055085">
    <property type="term" value="P:transmembrane transport"/>
    <property type="evidence" value="ECO:0007669"/>
    <property type="project" value="UniProtKB-ARBA"/>
</dbReference>
<dbReference type="InterPro" id="IPR027417">
    <property type="entry name" value="P-loop_NTPase"/>
</dbReference>
<feature type="region of interest" description="Disordered" evidence="5">
    <location>
        <begin position="263"/>
        <end position="282"/>
    </location>
</feature>
<evidence type="ECO:0000259" key="6">
    <source>
        <dbReference type="PROSITE" id="PS50893"/>
    </source>
</evidence>
<keyword evidence="8" id="KW-1185">Reference proteome</keyword>
<evidence type="ECO:0000256" key="1">
    <source>
        <dbReference type="ARBA" id="ARBA00005417"/>
    </source>
</evidence>
<reference evidence="7" key="1">
    <citation type="submission" date="2020-08" db="EMBL/GenBank/DDBJ databases">
        <title>Whole genome shotgun sequence of Actinocatenispora sera NBRC 101916.</title>
        <authorList>
            <person name="Komaki H."/>
            <person name="Tamura T."/>
        </authorList>
    </citation>
    <scope>NUCLEOTIDE SEQUENCE</scope>
    <source>
        <strain evidence="7">NBRC 101916</strain>
    </source>
</reference>
<dbReference type="InterPro" id="IPR017871">
    <property type="entry name" value="ABC_transporter-like_CS"/>
</dbReference>
<evidence type="ECO:0000313" key="7">
    <source>
        <dbReference type="EMBL" id="BCJ31091.1"/>
    </source>
</evidence>
<evidence type="ECO:0000256" key="4">
    <source>
        <dbReference type="ARBA" id="ARBA00022840"/>
    </source>
</evidence>
<dbReference type="Proteomes" id="UP000680750">
    <property type="component" value="Chromosome"/>
</dbReference>
<name>A0A810L9W5_9ACTN</name>
<dbReference type="GO" id="GO:0016887">
    <property type="term" value="F:ATP hydrolysis activity"/>
    <property type="evidence" value="ECO:0007669"/>
    <property type="project" value="InterPro"/>
</dbReference>
<dbReference type="RefSeq" id="WP_084132281.1">
    <property type="nucleotide sequence ID" value="NZ_AP023354.1"/>
</dbReference>
<dbReference type="Pfam" id="PF08352">
    <property type="entry name" value="oligo_HPY"/>
    <property type="match status" value="1"/>
</dbReference>
<dbReference type="GO" id="GO:0015833">
    <property type="term" value="P:peptide transport"/>
    <property type="evidence" value="ECO:0007669"/>
    <property type="project" value="InterPro"/>
</dbReference>
<feature type="domain" description="ABC transporter" evidence="6">
    <location>
        <begin position="11"/>
        <end position="253"/>
    </location>
</feature>
<dbReference type="AlphaFoldDB" id="A0A810L9W5"/>
<evidence type="ECO:0000313" key="8">
    <source>
        <dbReference type="Proteomes" id="UP000680750"/>
    </source>
</evidence>
<dbReference type="GO" id="GO:0005524">
    <property type="term" value="F:ATP binding"/>
    <property type="evidence" value="ECO:0007669"/>
    <property type="project" value="UniProtKB-KW"/>
</dbReference>
<accession>A0A810L9W5</accession>
<dbReference type="PANTHER" id="PTHR43776">
    <property type="entry name" value="TRANSPORT ATP-BINDING PROTEIN"/>
    <property type="match status" value="1"/>
</dbReference>
<evidence type="ECO:0000256" key="5">
    <source>
        <dbReference type="SAM" id="MobiDB-lite"/>
    </source>
</evidence>
<dbReference type="NCBIfam" id="TIGR01727">
    <property type="entry name" value="oligo_HPY"/>
    <property type="match status" value="1"/>
</dbReference>
<dbReference type="InterPro" id="IPR050319">
    <property type="entry name" value="ABC_transp_ATP-bind"/>
</dbReference>
<evidence type="ECO:0000256" key="3">
    <source>
        <dbReference type="ARBA" id="ARBA00022741"/>
    </source>
</evidence>
<dbReference type="InterPro" id="IPR003439">
    <property type="entry name" value="ABC_transporter-like_ATP-bd"/>
</dbReference>
<proteinExistence type="inferred from homology"/>
<keyword evidence="4 7" id="KW-0067">ATP-binding</keyword>
<dbReference type="KEGG" id="aser:Asera_51990"/>
<organism evidence="7 8">
    <name type="scientific">Actinocatenispora sera</name>
    <dbReference type="NCBI Taxonomy" id="390989"/>
    <lineage>
        <taxon>Bacteria</taxon>
        <taxon>Bacillati</taxon>
        <taxon>Actinomycetota</taxon>
        <taxon>Actinomycetes</taxon>
        <taxon>Micromonosporales</taxon>
        <taxon>Micromonosporaceae</taxon>
        <taxon>Actinocatenispora</taxon>
    </lineage>
</organism>
<feature type="compositionally biased region" description="Pro residues" evidence="5">
    <location>
        <begin position="269"/>
        <end position="281"/>
    </location>
</feature>
<dbReference type="InterPro" id="IPR013563">
    <property type="entry name" value="Oligopep_ABC_C"/>
</dbReference>
<dbReference type="FunFam" id="3.40.50.300:FF:000016">
    <property type="entry name" value="Oligopeptide ABC transporter ATP-binding component"/>
    <property type="match status" value="1"/>
</dbReference>
<keyword evidence="2" id="KW-0813">Transport</keyword>
<dbReference type="SUPFAM" id="SSF52540">
    <property type="entry name" value="P-loop containing nucleoside triphosphate hydrolases"/>
    <property type="match status" value="1"/>
</dbReference>
<dbReference type="Pfam" id="PF00005">
    <property type="entry name" value="ABC_tran"/>
    <property type="match status" value="1"/>
</dbReference>
<keyword evidence="3" id="KW-0547">Nucleotide-binding</keyword>
<dbReference type="PANTHER" id="PTHR43776:SF7">
    <property type="entry name" value="D,D-DIPEPTIDE TRANSPORT ATP-BINDING PROTEIN DDPF-RELATED"/>
    <property type="match status" value="1"/>
</dbReference>
<feature type="region of interest" description="Disordered" evidence="5">
    <location>
        <begin position="294"/>
        <end position="360"/>
    </location>
</feature>
<sequence>MPPDDTILVATELRRTFRAGLGRGRVSAVDGVSLSVAAGESLGIVGESGCGKSTLARMLVGLEHPDSGSITVAGRDLATARGRHRRDLRRKIQMVFQDPYTSLDPRLTVGDIVAEPLTVHRTVDRAGRADRVVELLELVGLPADVVSRYPHQFSGGQRQRIGIARALALEPSVLVCDEPVSALDMSVQAQVVNLLRDLQQRTGVALVFIAHDLSVVRHVCDRVAVMYLGRLAESGDTDAVYDAPAHPYTQALLAAAPVIGRRRTARPPAGEPPSPIAPPPGCRFHPRCPLAAGPCDTDRPDLRTVPVELTPPRSTAGSHLPARSDPARSDPAGTDAAGPDEARHRVACHHAEQALAAPAG</sequence>